<evidence type="ECO:0000256" key="1">
    <source>
        <dbReference type="SAM" id="MobiDB-lite"/>
    </source>
</evidence>
<proteinExistence type="predicted"/>
<evidence type="ECO:0000313" key="3">
    <source>
        <dbReference type="Proteomes" id="UP001499895"/>
    </source>
</evidence>
<dbReference type="Proteomes" id="UP001499895">
    <property type="component" value="Unassembled WGS sequence"/>
</dbReference>
<sequence>MSPSSPTPPVPNLPGSSPLVERIDPDTDYIHVTAAFGDRLTVVQFKTQGQPEGTQDSVPAVTVHGSGWIEYHLPARQTPDVAAPVTEADRLRARLAAVEDLIARATQQGVATIDRVLVARAAGGA</sequence>
<protein>
    <submittedName>
        <fullName evidence="2">Uncharacterized protein</fullName>
    </submittedName>
</protein>
<feature type="region of interest" description="Disordered" evidence="1">
    <location>
        <begin position="1"/>
        <end position="22"/>
    </location>
</feature>
<dbReference type="RefSeq" id="WP_344087794.1">
    <property type="nucleotide sequence ID" value="NZ_BAAAHB010000011.1"/>
</dbReference>
<name>A0ABN0ZNJ2_9ACTN</name>
<accession>A0ABN0ZNJ2</accession>
<comment type="caution">
    <text evidence="2">The sequence shown here is derived from an EMBL/GenBank/DDBJ whole genome shotgun (WGS) entry which is preliminary data.</text>
</comment>
<gene>
    <name evidence="2" type="ORF">GCM10009544_15650</name>
</gene>
<organism evidence="2 3">
    <name type="scientific">Streptomyces stramineus</name>
    <dbReference type="NCBI Taxonomy" id="173861"/>
    <lineage>
        <taxon>Bacteria</taxon>
        <taxon>Bacillati</taxon>
        <taxon>Actinomycetota</taxon>
        <taxon>Actinomycetes</taxon>
        <taxon>Kitasatosporales</taxon>
        <taxon>Streptomycetaceae</taxon>
        <taxon>Streptomyces</taxon>
    </lineage>
</organism>
<reference evidence="2 3" key="1">
    <citation type="journal article" date="2019" name="Int. J. Syst. Evol. Microbiol.">
        <title>The Global Catalogue of Microorganisms (GCM) 10K type strain sequencing project: providing services to taxonomists for standard genome sequencing and annotation.</title>
        <authorList>
            <consortium name="The Broad Institute Genomics Platform"/>
            <consortium name="The Broad Institute Genome Sequencing Center for Infectious Disease"/>
            <person name="Wu L."/>
            <person name="Ma J."/>
        </authorList>
    </citation>
    <scope>NUCLEOTIDE SEQUENCE [LARGE SCALE GENOMIC DNA]</scope>
    <source>
        <strain evidence="2 3">JCM 10649</strain>
    </source>
</reference>
<feature type="compositionally biased region" description="Pro residues" evidence="1">
    <location>
        <begin position="1"/>
        <end position="12"/>
    </location>
</feature>
<evidence type="ECO:0000313" key="2">
    <source>
        <dbReference type="EMBL" id="GAA0453754.1"/>
    </source>
</evidence>
<keyword evidence="3" id="KW-1185">Reference proteome</keyword>
<dbReference type="EMBL" id="BAAAHB010000011">
    <property type="protein sequence ID" value="GAA0453754.1"/>
    <property type="molecule type" value="Genomic_DNA"/>
</dbReference>